<feature type="transmembrane region" description="Helical" evidence="7">
    <location>
        <begin position="31"/>
        <end position="51"/>
    </location>
</feature>
<dbReference type="AlphaFoldDB" id="A0A174P851"/>
<feature type="domain" description="ABC transmembrane type-1" evidence="9">
    <location>
        <begin position="1"/>
        <end position="281"/>
    </location>
</feature>
<dbReference type="PROSITE" id="PS50929">
    <property type="entry name" value="ABC_TM1F"/>
    <property type="match status" value="1"/>
</dbReference>
<dbReference type="GO" id="GO:0016887">
    <property type="term" value="F:ATP hydrolysis activity"/>
    <property type="evidence" value="ECO:0007669"/>
    <property type="project" value="InterPro"/>
</dbReference>
<dbReference type="EC" id="3.6.3.-" evidence="10"/>
<evidence type="ECO:0000256" key="2">
    <source>
        <dbReference type="ARBA" id="ARBA00022692"/>
    </source>
</evidence>
<reference evidence="10 11" key="1">
    <citation type="submission" date="2015-09" db="EMBL/GenBank/DDBJ databases">
        <authorList>
            <consortium name="Pathogen Informatics"/>
        </authorList>
    </citation>
    <scope>NUCLEOTIDE SEQUENCE [LARGE SCALE GENOMIC DNA]</scope>
    <source>
        <strain evidence="10 11">2789STDY5834911</strain>
    </source>
</reference>
<gene>
    <name evidence="10" type="primary">msbA_2</name>
    <name evidence="10" type="ORF">ERS852523_02057</name>
</gene>
<dbReference type="SUPFAM" id="SSF52540">
    <property type="entry name" value="P-loop containing nucleoside triphosphate hydrolases"/>
    <property type="match status" value="1"/>
</dbReference>
<sequence>MLILSTCTPYISMFLNKILIDSLTIINEKNYFSILFILILVMLMAIITKLFSKLSAYYQNIHSDLLEHEIEKMVMKKTMKTNIEFYDSPEYLNTLQAVMTDFFSLNEITWNIFYGMSGICSLIIAAGMIGRYQWSYAIVLLIFSIPSAVLNQKFSKKAYKLRLNNMPYERQQSYMYSVASDRYFAFDIRLHNLCDFFMNRYKKFWSICFKDRKQLKKKQLICIFPTYVIPEIIIFLFMSRIVKSILNGDSSVGDFSLYIGLFTSLIAATYTVIETFSSVYEDKLKIDTIEKFSKYEEEENRCGELEVNDNIKIEFKNVSFKYPMSEKYVLQNFSLEIKQGDRICILGVNGSGKSTVIKLLLRFYDVDEGEILINSKNIKEYDVCNLRSVFSVVFQDYINYSFTLRDNIKITDLENAEWTDEDAIKALHIVDADNILKKLPEGLDTYIQKIFDRNGYEPSGGEQQKIALARAVNRRCKVMILDEPTAAIDPESECNLLNNLKHELYGKTLIFTSHRLSAVHLADKIVLLENGQVKEEGSHKELLELNKEYARLYRLQMNTYNFS</sequence>
<dbReference type="SUPFAM" id="SSF90123">
    <property type="entry name" value="ABC transporter transmembrane region"/>
    <property type="match status" value="1"/>
</dbReference>
<dbReference type="Gene3D" id="3.40.50.300">
    <property type="entry name" value="P-loop containing nucleotide triphosphate hydrolases"/>
    <property type="match status" value="1"/>
</dbReference>
<dbReference type="EMBL" id="CZAW01000020">
    <property type="protein sequence ID" value="CUP57123.1"/>
    <property type="molecule type" value="Genomic_DNA"/>
</dbReference>
<dbReference type="InterPro" id="IPR003593">
    <property type="entry name" value="AAA+_ATPase"/>
</dbReference>
<protein>
    <submittedName>
        <fullName evidence="10">Lipid A export ATP-binding/permease protein MsbA</fullName>
        <ecNumber evidence="10">3.6.3.-</ecNumber>
    </submittedName>
</protein>
<comment type="subcellular location">
    <subcellularLocation>
        <location evidence="1">Cell membrane</location>
        <topology evidence="1">Multi-pass membrane protein</topology>
    </subcellularLocation>
</comment>
<evidence type="ECO:0000313" key="10">
    <source>
        <dbReference type="EMBL" id="CUP57123.1"/>
    </source>
</evidence>
<evidence type="ECO:0000256" key="7">
    <source>
        <dbReference type="SAM" id="Phobius"/>
    </source>
</evidence>
<dbReference type="InterPro" id="IPR003439">
    <property type="entry name" value="ABC_transporter-like_ATP-bd"/>
</dbReference>
<keyword evidence="5 7" id="KW-1133">Transmembrane helix</keyword>
<proteinExistence type="predicted"/>
<evidence type="ECO:0000256" key="5">
    <source>
        <dbReference type="ARBA" id="ARBA00022989"/>
    </source>
</evidence>
<dbReference type="PANTHER" id="PTHR43394:SF1">
    <property type="entry name" value="ATP-BINDING CASSETTE SUB-FAMILY B MEMBER 10, MITOCHONDRIAL"/>
    <property type="match status" value="1"/>
</dbReference>
<feature type="transmembrane region" description="Helical" evidence="7">
    <location>
        <begin position="220"/>
        <end position="243"/>
    </location>
</feature>
<dbReference type="Proteomes" id="UP000095712">
    <property type="component" value="Unassembled WGS sequence"/>
</dbReference>
<dbReference type="PANTHER" id="PTHR43394">
    <property type="entry name" value="ATP-DEPENDENT PERMEASE MDL1, MITOCHONDRIAL"/>
    <property type="match status" value="1"/>
</dbReference>
<dbReference type="InterPro" id="IPR027417">
    <property type="entry name" value="P-loop_NTPase"/>
</dbReference>
<feature type="transmembrane region" description="Helical" evidence="7">
    <location>
        <begin position="134"/>
        <end position="151"/>
    </location>
</feature>
<dbReference type="InterPro" id="IPR039421">
    <property type="entry name" value="Type_1_exporter"/>
</dbReference>
<dbReference type="InterPro" id="IPR036640">
    <property type="entry name" value="ABC1_TM_sf"/>
</dbReference>
<dbReference type="Pfam" id="PF00005">
    <property type="entry name" value="ABC_tran"/>
    <property type="match status" value="1"/>
</dbReference>
<dbReference type="SMART" id="SM00382">
    <property type="entry name" value="AAA"/>
    <property type="match status" value="1"/>
</dbReference>
<evidence type="ECO:0000256" key="3">
    <source>
        <dbReference type="ARBA" id="ARBA00022741"/>
    </source>
</evidence>
<accession>A0A174P851</accession>
<dbReference type="Gene3D" id="1.20.1560.10">
    <property type="entry name" value="ABC transporter type 1, transmembrane domain"/>
    <property type="match status" value="1"/>
</dbReference>
<dbReference type="InterPro" id="IPR011527">
    <property type="entry name" value="ABC1_TM_dom"/>
</dbReference>
<keyword evidence="3" id="KW-0547">Nucleotide-binding</keyword>
<dbReference type="GO" id="GO:0015421">
    <property type="term" value="F:ABC-type oligopeptide transporter activity"/>
    <property type="evidence" value="ECO:0007669"/>
    <property type="project" value="TreeGrafter"/>
</dbReference>
<evidence type="ECO:0000259" key="9">
    <source>
        <dbReference type="PROSITE" id="PS50929"/>
    </source>
</evidence>
<evidence type="ECO:0000256" key="4">
    <source>
        <dbReference type="ARBA" id="ARBA00022840"/>
    </source>
</evidence>
<dbReference type="GO" id="GO:0005886">
    <property type="term" value="C:plasma membrane"/>
    <property type="evidence" value="ECO:0007669"/>
    <property type="project" value="UniProtKB-SubCell"/>
</dbReference>
<keyword evidence="2 7" id="KW-0812">Transmembrane</keyword>
<evidence type="ECO:0000313" key="11">
    <source>
        <dbReference type="Proteomes" id="UP000095712"/>
    </source>
</evidence>
<evidence type="ECO:0000259" key="8">
    <source>
        <dbReference type="PROSITE" id="PS50893"/>
    </source>
</evidence>
<organism evidence="10 11">
    <name type="scientific">Blautia wexlerae</name>
    <dbReference type="NCBI Taxonomy" id="418240"/>
    <lineage>
        <taxon>Bacteria</taxon>
        <taxon>Bacillati</taxon>
        <taxon>Bacillota</taxon>
        <taxon>Clostridia</taxon>
        <taxon>Lachnospirales</taxon>
        <taxon>Lachnospiraceae</taxon>
        <taxon>Blautia</taxon>
    </lineage>
</organism>
<feature type="transmembrane region" description="Helical" evidence="7">
    <location>
        <begin position="255"/>
        <end position="273"/>
    </location>
</feature>
<dbReference type="Pfam" id="PF00664">
    <property type="entry name" value="ABC_membrane"/>
    <property type="match status" value="1"/>
</dbReference>
<keyword evidence="10" id="KW-0378">Hydrolase</keyword>
<name>A0A174P851_9FIRM</name>
<feature type="transmembrane region" description="Helical" evidence="7">
    <location>
        <begin position="108"/>
        <end position="128"/>
    </location>
</feature>
<feature type="domain" description="ABC transporter" evidence="8">
    <location>
        <begin position="313"/>
        <end position="555"/>
    </location>
</feature>
<evidence type="ECO:0000256" key="6">
    <source>
        <dbReference type="ARBA" id="ARBA00023136"/>
    </source>
</evidence>
<evidence type="ECO:0000256" key="1">
    <source>
        <dbReference type="ARBA" id="ARBA00004651"/>
    </source>
</evidence>
<keyword evidence="4 10" id="KW-0067">ATP-binding</keyword>
<keyword evidence="6 7" id="KW-0472">Membrane</keyword>
<dbReference type="PROSITE" id="PS50893">
    <property type="entry name" value="ABC_TRANSPORTER_2"/>
    <property type="match status" value="1"/>
</dbReference>
<dbReference type="GO" id="GO:0005524">
    <property type="term" value="F:ATP binding"/>
    <property type="evidence" value="ECO:0007669"/>
    <property type="project" value="UniProtKB-KW"/>
</dbReference>